<proteinExistence type="predicted"/>
<feature type="region of interest" description="Disordered" evidence="1">
    <location>
        <begin position="88"/>
        <end position="108"/>
    </location>
</feature>
<evidence type="ECO:0000313" key="3">
    <source>
        <dbReference type="Proteomes" id="UP000756132"/>
    </source>
</evidence>
<reference evidence="2" key="2">
    <citation type="journal article" date="2022" name="Microb. Genom.">
        <title>A chromosome-scale genome assembly of the tomato pathogen Cladosporium fulvum reveals a compartmentalized genome architecture and the presence of a dispensable chromosome.</title>
        <authorList>
            <person name="Zaccaron A.Z."/>
            <person name="Chen L.H."/>
            <person name="Samaras A."/>
            <person name="Stergiopoulos I."/>
        </authorList>
    </citation>
    <scope>NUCLEOTIDE SEQUENCE</scope>
    <source>
        <strain evidence="2">Race5_Kim</strain>
    </source>
</reference>
<dbReference type="GeneID" id="71994011"/>
<dbReference type="OMA" id="HVEASCF"/>
<evidence type="ECO:0000313" key="2">
    <source>
        <dbReference type="EMBL" id="UJO24869.1"/>
    </source>
</evidence>
<accession>A0A9Q8PLL8</accession>
<protein>
    <submittedName>
        <fullName evidence="2">Uncharacterized protein</fullName>
    </submittedName>
</protein>
<gene>
    <name evidence="2" type="ORF">CLAFUR5_14133</name>
</gene>
<dbReference type="AlphaFoldDB" id="A0A9Q8PLL8"/>
<dbReference type="EMBL" id="CP090175">
    <property type="protein sequence ID" value="UJO24869.1"/>
    <property type="molecule type" value="Genomic_DNA"/>
</dbReference>
<name>A0A9Q8PLL8_PASFU</name>
<evidence type="ECO:0000256" key="1">
    <source>
        <dbReference type="SAM" id="MobiDB-lite"/>
    </source>
</evidence>
<feature type="region of interest" description="Disordered" evidence="1">
    <location>
        <begin position="223"/>
        <end position="246"/>
    </location>
</feature>
<keyword evidence="3" id="KW-1185">Reference proteome</keyword>
<dbReference type="KEGG" id="ffu:CLAFUR5_14133"/>
<sequence>MAPKSKLLSHDEKPKRKPHIPRKPLTTQGKILKAQAIKEKKAKNQPREAPPGSEMADAPTKKSSSKARSFAPPDEADLMVEALKQQNLAKARGQKKQEGWNIRKRPLTTQQKIAAAMAIKRAKGGKDNAAPAGRQGKVPGLMSILRSQDREFLPVTTEGREAIGGGGEGMMSWGDIKSAEDKRQEKKEEERLASVLFQPTLRARKWRDANGLREFAVVEKVKDAEQAGDTQRSGTSKEGEEAVSKAKPTAGWFTGLPDEVRNRIWKLVVVDDKSCIWPTSPTGREQPDLAMSCKQIRQEVLPIYYGLNTFGISLQKEPIAVEPTKLFQKKSLTGLAAVHKWASTIGNEDTTWLSMIQSWAFEYQDPSIQWRHGAVYEDDDSFVISMKIRTIRQERPEGDEDVEEAEAGEEVPPPLLTADAGVHVEASCFMPDWPECGKCRVPSAPIELRAAVMWMVGAGITANTLYKFANELRSVLPTLSRARCIRIEGGSRL</sequence>
<reference evidence="2" key="1">
    <citation type="submission" date="2021-12" db="EMBL/GenBank/DDBJ databases">
        <authorList>
            <person name="Zaccaron A."/>
            <person name="Stergiopoulos I."/>
        </authorList>
    </citation>
    <scope>NUCLEOTIDE SEQUENCE</scope>
    <source>
        <strain evidence="2">Race5_Kim</strain>
    </source>
</reference>
<dbReference type="RefSeq" id="XP_047769235.1">
    <property type="nucleotide sequence ID" value="XM_047913281.1"/>
</dbReference>
<feature type="region of interest" description="Disordered" evidence="1">
    <location>
        <begin position="1"/>
        <end position="75"/>
    </location>
</feature>
<feature type="compositionally biased region" description="Basic and acidic residues" evidence="1">
    <location>
        <begin position="235"/>
        <end position="244"/>
    </location>
</feature>
<organism evidence="2 3">
    <name type="scientific">Passalora fulva</name>
    <name type="common">Tomato leaf mold</name>
    <name type="synonym">Cladosporium fulvum</name>
    <dbReference type="NCBI Taxonomy" id="5499"/>
    <lineage>
        <taxon>Eukaryota</taxon>
        <taxon>Fungi</taxon>
        <taxon>Dikarya</taxon>
        <taxon>Ascomycota</taxon>
        <taxon>Pezizomycotina</taxon>
        <taxon>Dothideomycetes</taxon>
        <taxon>Dothideomycetidae</taxon>
        <taxon>Mycosphaerellales</taxon>
        <taxon>Mycosphaerellaceae</taxon>
        <taxon>Fulvia</taxon>
    </lineage>
</organism>
<dbReference type="Proteomes" id="UP000756132">
    <property type="component" value="Chromosome 13"/>
</dbReference>
<dbReference type="OrthoDB" id="62952at2759"/>